<feature type="binding site" evidence="3">
    <location>
        <position position="18"/>
    </location>
    <ligand>
        <name>a divalent metal cation</name>
        <dbReference type="ChEBI" id="CHEBI:60240"/>
    </ligand>
</feature>
<dbReference type="Pfam" id="PF08450">
    <property type="entry name" value="SGL"/>
    <property type="match status" value="1"/>
</dbReference>
<comment type="similarity">
    <text evidence="1">Belongs to the SMP-30/CGR1 family.</text>
</comment>
<evidence type="ECO:0000256" key="1">
    <source>
        <dbReference type="ARBA" id="ARBA00008853"/>
    </source>
</evidence>
<sequence>MSGLAPAPATAETFHLAEGPVWDAARRRLLWVDILRNMLLEGALDQGHIEVVRRHAFDSMIGAVAVGADGGLLVAAQEHLVLLGDDGSRQDGPRIIPAGEPRRLNDGGTDPAGHFLVGTLSLDGPSEREALVRLEPDGRITELDRDLTLSNGLAWSSDGYRMYSVDTARGAVFVRDYDVATGAVGERRVHLRVAGGLPDGIALDAADHLWVAIWGAGEIRRYAPDGAITDRLAIPAPHTSSVAFADDDLRTLIITTATAELSRQQRQDHPDSGRLFTIRVDVPGVPVSTWCGSRMTTTQ</sequence>
<feature type="domain" description="SMP-30/Gluconolactonase/LRE-like region" evidence="4">
    <location>
        <begin position="16"/>
        <end position="258"/>
    </location>
</feature>
<gene>
    <name evidence="5" type="ORF">J4573_16485</name>
</gene>
<dbReference type="Proteomes" id="UP000669179">
    <property type="component" value="Unassembled WGS sequence"/>
</dbReference>
<dbReference type="AlphaFoldDB" id="A0A939T213"/>
<dbReference type="PANTHER" id="PTHR10907:SF47">
    <property type="entry name" value="REGUCALCIN"/>
    <property type="match status" value="1"/>
</dbReference>
<evidence type="ECO:0000256" key="2">
    <source>
        <dbReference type="PIRSR" id="PIRSR605511-1"/>
    </source>
</evidence>
<proteinExistence type="inferred from homology"/>
<dbReference type="SUPFAM" id="SSF63829">
    <property type="entry name" value="Calcium-dependent phosphotriesterase"/>
    <property type="match status" value="1"/>
</dbReference>
<dbReference type="PRINTS" id="PR01790">
    <property type="entry name" value="SMP30FAMILY"/>
</dbReference>
<reference evidence="5" key="1">
    <citation type="submission" date="2021-03" db="EMBL/GenBank/DDBJ databases">
        <authorList>
            <person name="Kanchanasin P."/>
            <person name="Saeng-In P."/>
            <person name="Phongsopitanun W."/>
            <person name="Yuki M."/>
            <person name="Kudo T."/>
            <person name="Ohkuma M."/>
            <person name="Tanasupawat S."/>
        </authorList>
    </citation>
    <scope>NUCLEOTIDE SEQUENCE</scope>
    <source>
        <strain evidence="5">GKU 128</strain>
    </source>
</reference>
<evidence type="ECO:0000259" key="4">
    <source>
        <dbReference type="Pfam" id="PF08450"/>
    </source>
</evidence>
<comment type="caution">
    <text evidence="5">The sequence shown here is derived from an EMBL/GenBank/DDBJ whole genome shotgun (WGS) entry which is preliminary data.</text>
</comment>
<evidence type="ECO:0000313" key="5">
    <source>
        <dbReference type="EMBL" id="MBO2448701.1"/>
    </source>
</evidence>
<feature type="binding site" evidence="3">
    <location>
        <position position="103"/>
    </location>
    <ligand>
        <name>substrate</name>
    </ligand>
</feature>
<dbReference type="Gene3D" id="2.120.10.30">
    <property type="entry name" value="TolB, C-terminal domain"/>
    <property type="match status" value="1"/>
</dbReference>
<comment type="cofactor">
    <cofactor evidence="3">
        <name>Zn(2+)</name>
        <dbReference type="ChEBI" id="CHEBI:29105"/>
    </cofactor>
    <text evidence="3">Binds 1 divalent metal cation per subunit.</text>
</comment>
<feature type="binding site" evidence="3">
    <location>
        <position position="123"/>
    </location>
    <ligand>
        <name>substrate</name>
    </ligand>
</feature>
<dbReference type="InterPro" id="IPR011042">
    <property type="entry name" value="6-blade_b-propeller_TolB-like"/>
</dbReference>
<dbReference type="InterPro" id="IPR013658">
    <property type="entry name" value="SGL"/>
</dbReference>
<dbReference type="InterPro" id="IPR005511">
    <property type="entry name" value="SMP-30"/>
</dbReference>
<keyword evidence="3" id="KW-0479">Metal-binding</keyword>
<accession>A0A939T213</accession>
<feature type="binding site" evidence="3">
    <location>
        <position position="199"/>
    </location>
    <ligand>
        <name>a divalent metal cation</name>
        <dbReference type="ChEBI" id="CHEBI:60240"/>
    </ligand>
</feature>
<feature type="binding site" evidence="3">
    <location>
        <position position="105"/>
    </location>
    <ligand>
        <name>substrate</name>
    </ligand>
</feature>
<dbReference type="GO" id="GO:0019853">
    <property type="term" value="P:L-ascorbic acid biosynthetic process"/>
    <property type="evidence" value="ECO:0007669"/>
    <property type="project" value="TreeGrafter"/>
</dbReference>
<keyword evidence="3" id="KW-0862">Zinc</keyword>
<protein>
    <submittedName>
        <fullName evidence="5">SMP-30/gluconolactonase/LRE family protein</fullName>
    </submittedName>
</protein>
<dbReference type="RefSeq" id="WP_208256362.1">
    <property type="nucleotide sequence ID" value="NZ_JAGEOJ010000006.1"/>
</dbReference>
<feature type="active site" description="Proton donor/acceptor" evidence="2">
    <location>
        <position position="199"/>
    </location>
</feature>
<dbReference type="PANTHER" id="PTHR10907">
    <property type="entry name" value="REGUCALCIN"/>
    <property type="match status" value="1"/>
</dbReference>
<organism evidence="5 6">
    <name type="scientific">Actinomadura barringtoniae</name>
    <dbReference type="NCBI Taxonomy" id="1427535"/>
    <lineage>
        <taxon>Bacteria</taxon>
        <taxon>Bacillati</taxon>
        <taxon>Actinomycetota</taxon>
        <taxon>Actinomycetes</taxon>
        <taxon>Streptosporangiales</taxon>
        <taxon>Thermomonosporaceae</taxon>
        <taxon>Actinomadura</taxon>
    </lineage>
</organism>
<dbReference type="EMBL" id="JAGEOJ010000006">
    <property type="protein sequence ID" value="MBO2448701.1"/>
    <property type="molecule type" value="Genomic_DNA"/>
</dbReference>
<name>A0A939T213_9ACTN</name>
<keyword evidence="6" id="KW-1185">Reference proteome</keyword>
<evidence type="ECO:0000313" key="6">
    <source>
        <dbReference type="Proteomes" id="UP000669179"/>
    </source>
</evidence>
<dbReference type="GO" id="GO:0005509">
    <property type="term" value="F:calcium ion binding"/>
    <property type="evidence" value="ECO:0007669"/>
    <property type="project" value="TreeGrafter"/>
</dbReference>
<evidence type="ECO:0000256" key="3">
    <source>
        <dbReference type="PIRSR" id="PIRSR605511-2"/>
    </source>
</evidence>
<feature type="binding site" evidence="3">
    <location>
        <position position="151"/>
    </location>
    <ligand>
        <name>a divalent metal cation</name>
        <dbReference type="ChEBI" id="CHEBI:60240"/>
    </ligand>
</feature>
<dbReference type="GO" id="GO:0004341">
    <property type="term" value="F:gluconolactonase activity"/>
    <property type="evidence" value="ECO:0007669"/>
    <property type="project" value="TreeGrafter"/>
</dbReference>